<dbReference type="GO" id="GO:0002224">
    <property type="term" value="P:toll-like receptor signaling pathway"/>
    <property type="evidence" value="ECO:0007669"/>
    <property type="project" value="TreeGrafter"/>
</dbReference>
<keyword evidence="14" id="KW-0395">Inflammatory response</keyword>
<dbReference type="GO" id="GO:0038187">
    <property type="term" value="F:pattern recognition receptor activity"/>
    <property type="evidence" value="ECO:0007669"/>
    <property type="project" value="TreeGrafter"/>
</dbReference>
<evidence type="ECO:0000256" key="2">
    <source>
        <dbReference type="ARBA" id="ARBA00009634"/>
    </source>
</evidence>
<comment type="subcellular location">
    <subcellularLocation>
        <location evidence="15">Endomembrane system</location>
        <topology evidence="15">Single-pass type I membrane protein</topology>
    </subcellularLocation>
    <subcellularLocation>
        <location evidence="1">Endosome</location>
    </subcellularLocation>
</comment>
<dbReference type="GO" id="GO:0007249">
    <property type="term" value="P:canonical NF-kappaB signal transduction"/>
    <property type="evidence" value="ECO:0007669"/>
    <property type="project" value="TreeGrafter"/>
</dbReference>
<evidence type="ECO:0000256" key="6">
    <source>
        <dbReference type="ARBA" id="ARBA00022729"/>
    </source>
</evidence>
<dbReference type="SUPFAM" id="SSF52200">
    <property type="entry name" value="Toll/Interleukin receptor TIR domain"/>
    <property type="match status" value="1"/>
</dbReference>
<dbReference type="InterPro" id="IPR035897">
    <property type="entry name" value="Toll_tir_struct_dom_sf"/>
</dbReference>
<dbReference type="SUPFAM" id="SSF52058">
    <property type="entry name" value="L domain-like"/>
    <property type="match status" value="2"/>
</dbReference>
<evidence type="ECO:0000256" key="10">
    <source>
        <dbReference type="ARBA" id="ARBA00022989"/>
    </source>
</evidence>
<evidence type="ECO:0000256" key="11">
    <source>
        <dbReference type="ARBA" id="ARBA00023136"/>
    </source>
</evidence>
<evidence type="ECO:0000256" key="1">
    <source>
        <dbReference type="ARBA" id="ARBA00004177"/>
    </source>
</evidence>
<dbReference type="SMART" id="SM00365">
    <property type="entry name" value="LRR_SD22"/>
    <property type="match status" value="5"/>
</dbReference>
<keyword evidence="13" id="KW-0325">Glycoprotein</keyword>
<dbReference type="GO" id="GO:0005768">
    <property type="term" value="C:endosome"/>
    <property type="evidence" value="ECO:0007669"/>
    <property type="project" value="UniProtKB-SubCell"/>
</dbReference>
<evidence type="ECO:0000256" key="15">
    <source>
        <dbReference type="ARBA" id="ARBA00046288"/>
    </source>
</evidence>
<dbReference type="SMART" id="SM00082">
    <property type="entry name" value="LRRCT"/>
    <property type="match status" value="1"/>
</dbReference>
<evidence type="ECO:0000256" key="3">
    <source>
        <dbReference type="ARBA" id="ARBA00022588"/>
    </source>
</evidence>
<dbReference type="SMR" id="A0A3G2YQF3"/>
<dbReference type="PANTHER" id="PTHR47410">
    <property type="entry name" value="TOLL-LIKE RECEPTOR 7-RELATED"/>
    <property type="match status" value="1"/>
</dbReference>
<dbReference type="PANTHER" id="PTHR47410:SF5">
    <property type="entry name" value="TOLL-LIKE RECEPTOR 3"/>
    <property type="match status" value="1"/>
</dbReference>
<keyword evidence="3" id="KW-0399">Innate immunity</keyword>
<evidence type="ECO:0000256" key="18">
    <source>
        <dbReference type="SAM" id="SignalP"/>
    </source>
</evidence>
<dbReference type="PRINTS" id="PR00019">
    <property type="entry name" value="LEURICHRPT"/>
</dbReference>
<reference evidence="20" key="1">
    <citation type="submission" date="2018-04" db="EMBL/GenBank/DDBJ databases">
        <title>Cloning and function of some TLR gene in Korean lamprey.</title>
        <authorList>
            <person name="Ding S."/>
            <person name="Zhou Z."/>
            <person name="Wang Y."/>
            <person name="Luo X."/>
            <person name="He Y."/>
            <person name="Zhang Q."/>
        </authorList>
    </citation>
    <scope>NUCLEOTIDE SEQUENCE</scope>
</reference>
<sequence length="1083" mass="121933">MPYSTFTKLHTAPSLLLLHLLLLPRGMAPIPTQTRGGDRSWPRTLPCEVNVVKETGAITVDCSGLGLTHVPFGIPKHVTQLNLSNNNICGVQRDDFIHFQDTLRDLDLSGNCPSSVTSPNCPCDNGNFTLGAAALSSLNLSSLNLGGNSFSRVPSELPRSLHTLNLQFNRISQVFASDFEYHSALSILHLGYNCFVHNPCGRAFGVEPGAFSAFNLSELHLPSNNVSNPPTGLPAALTLLDLSGNQLRTFEQKHLSDLSSLRLLDLSMNCPRCYNAPYPCHPCPDNGPLNITHDAFFNVTELHSLNLRSVSLRSIPSQMFKNNPHLTHLDLSLNYLAKALAEGSFLLHLKRLEVLDLSFNYEPGHYFKELNLSSHFAALTSLKKLMIKGYVFERLEDSQIDVLHNLSHLTSLDLGINFINHLDLAIFKKMSGLSSISLSQNQISPPVEKRGEGLKFGLDESQQVPGIERIILDDRTHSITSAKYEECKSYGKLLDLSVNNIFFINPMQFKGAEDVQCLNLSTNAIGQTLNGSEFVNLPNLKYLDLSFNRLDLFHSSALTELKSLEVLDLSYNRHYFSMDGIVHNINFISNMTSLRKLNLGWNGIKSLGPTRIIRSHTLTDLYFDGNNLNVLWEDGNENNYNVFENLTHIKVLNISYNNLNSIPNGSVLLHLRNIQELIASHNHLNNFPWDELRYMANLSVLSLDYNHLDALPISLLDFNISITKLSISHNHLTTISRYFLLHAPSLAILDVSYNKIAGAHRDDFPRDALDHLQTLMLEGNPFLCTCENIWLAQWINSTDVNIPHVATGLLCDRPDGHRHKSVLVTLDFMECEFIGLMLGLFLLYNSIILLLMGSSFVWARYRWDVAYTARFYAARCCRGHPNGGSGSNGQDYRKLECGYDAFVAYDSSDMDVCEWVLQEMRVHMEEAGPYGAQRTFRWCLEDRDWVPGMSVADNLVASVHASRRTVFVLTRSFAASGRFREAFLMSHQRLLDEKVDMVILVMLERMRPPFTRSRYMRLRQRLSPGSILRWPTNPHAQKIFWQGLRDALAGPRKSAAQAAKRRRRQHDSDADGRELPDGCSLVL</sequence>
<keyword evidence="11 17" id="KW-0472">Membrane</keyword>
<evidence type="ECO:0000256" key="13">
    <source>
        <dbReference type="ARBA" id="ARBA00023180"/>
    </source>
</evidence>
<evidence type="ECO:0000259" key="19">
    <source>
        <dbReference type="PROSITE" id="PS50104"/>
    </source>
</evidence>
<dbReference type="InterPro" id="IPR003591">
    <property type="entry name" value="Leu-rich_rpt_typical-subtyp"/>
</dbReference>
<feature type="transmembrane region" description="Helical" evidence="17">
    <location>
        <begin position="833"/>
        <end position="852"/>
    </location>
</feature>
<dbReference type="GO" id="GO:0032755">
    <property type="term" value="P:positive regulation of interleukin-6 production"/>
    <property type="evidence" value="ECO:0007669"/>
    <property type="project" value="TreeGrafter"/>
</dbReference>
<dbReference type="GO" id="GO:0006954">
    <property type="term" value="P:inflammatory response"/>
    <property type="evidence" value="ECO:0007669"/>
    <property type="project" value="UniProtKB-KW"/>
</dbReference>
<proteinExistence type="evidence at transcript level"/>
<accession>A0A3G2YQF3</accession>
<keyword evidence="4" id="KW-0433">Leucine-rich repeat</keyword>
<dbReference type="AlphaFoldDB" id="A0A3G2YQF3"/>
<dbReference type="GO" id="GO:1902533">
    <property type="term" value="P:positive regulation of intracellular signal transduction"/>
    <property type="evidence" value="ECO:0007669"/>
    <property type="project" value="UniProtKB-ARBA"/>
</dbReference>
<dbReference type="PROSITE" id="PS51450">
    <property type="entry name" value="LRR"/>
    <property type="match status" value="1"/>
</dbReference>
<feature type="chain" id="PRO_5018134245" evidence="18">
    <location>
        <begin position="29"/>
        <end position="1083"/>
    </location>
</feature>
<keyword evidence="7" id="KW-0677">Repeat</keyword>
<dbReference type="EMBL" id="MH168356">
    <property type="protein sequence ID" value="AYP27505.1"/>
    <property type="molecule type" value="mRNA"/>
</dbReference>
<organism evidence="20">
    <name type="scientific">Eudontomyzon morii</name>
    <name type="common">Korean lamprey</name>
    <dbReference type="NCBI Taxonomy" id="682880"/>
    <lineage>
        <taxon>Eukaryota</taxon>
        <taxon>Metazoa</taxon>
        <taxon>Chordata</taxon>
        <taxon>Craniata</taxon>
        <taxon>Vertebrata</taxon>
        <taxon>Cyclostomata</taxon>
        <taxon>Hyperoartia</taxon>
        <taxon>Petromyzontiformes</taxon>
        <taxon>Petromyzontidae</taxon>
        <taxon>Eudontomyzon</taxon>
    </lineage>
</organism>
<dbReference type="InterPro" id="IPR001611">
    <property type="entry name" value="Leu-rich_rpt"/>
</dbReference>
<dbReference type="SMART" id="SM00369">
    <property type="entry name" value="LRR_TYP"/>
    <property type="match status" value="12"/>
</dbReference>
<dbReference type="PROSITE" id="PS50104">
    <property type="entry name" value="TIR"/>
    <property type="match status" value="1"/>
</dbReference>
<feature type="domain" description="TIR" evidence="19">
    <location>
        <begin position="897"/>
        <end position="1048"/>
    </location>
</feature>
<dbReference type="GO" id="GO:0045087">
    <property type="term" value="P:innate immune response"/>
    <property type="evidence" value="ECO:0007669"/>
    <property type="project" value="UniProtKB-KW"/>
</dbReference>
<evidence type="ECO:0000256" key="4">
    <source>
        <dbReference type="ARBA" id="ARBA00022614"/>
    </source>
</evidence>
<keyword evidence="10 17" id="KW-1133">Transmembrane helix</keyword>
<dbReference type="GO" id="GO:0051607">
    <property type="term" value="P:defense response to virus"/>
    <property type="evidence" value="ECO:0007669"/>
    <property type="project" value="TreeGrafter"/>
</dbReference>
<comment type="similarity">
    <text evidence="2">Belongs to the Toll-like receptor family.</text>
</comment>
<dbReference type="SMART" id="SM00255">
    <property type="entry name" value="TIR"/>
    <property type="match status" value="1"/>
</dbReference>
<keyword evidence="9" id="KW-0391">Immunity</keyword>
<protein>
    <submittedName>
        <fullName evidence="20">TLR7a</fullName>
    </submittedName>
</protein>
<dbReference type="Pfam" id="PF01582">
    <property type="entry name" value="TIR"/>
    <property type="match status" value="1"/>
</dbReference>
<keyword evidence="5 17" id="KW-0812">Transmembrane</keyword>
<name>A0A3G2YQF3_9PETR</name>
<evidence type="ECO:0000256" key="14">
    <source>
        <dbReference type="ARBA" id="ARBA00023198"/>
    </source>
</evidence>
<dbReference type="InterPro" id="IPR000483">
    <property type="entry name" value="Cys-rich_flank_reg_C"/>
</dbReference>
<dbReference type="Gene3D" id="3.40.50.10140">
    <property type="entry name" value="Toll/interleukin-1 receptor homology (TIR) domain"/>
    <property type="match status" value="1"/>
</dbReference>
<dbReference type="Pfam" id="PF13855">
    <property type="entry name" value="LRR_8"/>
    <property type="match status" value="3"/>
</dbReference>
<evidence type="ECO:0000256" key="16">
    <source>
        <dbReference type="SAM" id="MobiDB-lite"/>
    </source>
</evidence>
<keyword evidence="12" id="KW-0675">Receptor</keyword>
<keyword evidence="6 18" id="KW-0732">Signal</keyword>
<evidence type="ECO:0000256" key="5">
    <source>
        <dbReference type="ARBA" id="ARBA00022692"/>
    </source>
</evidence>
<evidence type="ECO:0000256" key="8">
    <source>
        <dbReference type="ARBA" id="ARBA00022753"/>
    </source>
</evidence>
<gene>
    <name evidence="20" type="primary">TLR7a</name>
</gene>
<dbReference type="Gene3D" id="3.80.10.10">
    <property type="entry name" value="Ribonuclease Inhibitor"/>
    <property type="match status" value="1"/>
</dbReference>
<evidence type="ECO:0000256" key="9">
    <source>
        <dbReference type="ARBA" id="ARBA00022859"/>
    </source>
</evidence>
<evidence type="ECO:0000256" key="17">
    <source>
        <dbReference type="SAM" id="Phobius"/>
    </source>
</evidence>
<feature type="signal peptide" evidence="18">
    <location>
        <begin position="1"/>
        <end position="28"/>
    </location>
</feature>
<feature type="compositionally biased region" description="Basic and acidic residues" evidence="16">
    <location>
        <begin position="1066"/>
        <end position="1076"/>
    </location>
</feature>
<keyword evidence="8" id="KW-0967">Endosome</keyword>
<dbReference type="GO" id="GO:0005886">
    <property type="term" value="C:plasma membrane"/>
    <property type="evidence" value="ECO:0007669"/>
    <property type="project" value="TreeGrafter"/>
</dbReference>
<evidence type="ECO:0000256" key="7">
    <source>
        <dbReference type="ARBA" id="ARBA00022737"/>
    </source>
</evidence>
<dbReference type="InterPro" id="IPR000157">
    <property type="entry name" value="TIR_dom"/>
</dbReference>
<evidence type="ECO:0000313" key="20">
    <source>
        <dbReference type="EMBL" id="AYP27505.1"/>
    </source>
</evidence>
<feature type="region of interest" description="Disordered" evidence="16">
    <location>
        <begin position="1053"/>
        <end position="1077"/>
    </location>
</feature>
<evidence type="ECO:0000256" key="12">
    <source>
        <dbReference type="ARBA" id="ARBA00023170"/>
    </source>
</evidence>
<dbReference type="InterPro" id="IPR032675">
    <property type="entry name" value="LRR_dom_sf"/>
</dbReference>